<dbReference type="SUPFAM" id="SSF56436">
    <property type="entry name" value="C-type lectin-like"/>
    <property type="match status" value="3"/>
</dbReference>
<dbReference type="CDD" id="cd00033">
    <property type="entry name" value="CCP"/>
    <property type="match status" value="1"/>
</dbReference>
<dbReference type="InterPro" id="IPR036179">
    <property type="entry name" value="Ig-like_dom_sf"/>
</dbReference>
<dbReference type="SUPFAM" id="SSF57535">
    <property type="entry name" value="Complement control module/SCR domain"/>
    <property type="match status" value="1"/>
</dbReference>
<dbReference type="GeneTree" id="ENSGT00940000157343"/>
<evidence type="ECO:0000256" key="7">
    <source>
        <dbReference type="ARBA" id="ARBA00023180"/>
    </source>
</evidence>
<dbReference type="Ensembl" id="ENSMZET00005036899.1">
    <property type="protein sequence ID" value="ENSMZEP00005035638.1"/>
    <property type="gene ID" value="ENSMZEG00005026622.1"/>
</dbReference>
<feature type="compositionally biased region" description="Polar residues" evidence="12">
    <location>
        <begin position="484"/>
        <end position="511"/>
    </location>
</feature>
<evidence type="ECO:0000259" key="13">
    <source>
        <dbReference type="PROSITE" id="PS50026"/>
    </source>
</evidence>
<feature type="domain" description="Sushi" evidence="16">
    <location>
        <begin position="1447"/>
        <end position="1507"/>
    </location>
</feature>
<dbReference type="InterPro" id="IPR003599">
    <property type="entry name" value="Ig_sub"/>
</dbReference>
<dbReference type="GO" id="GO:0005615">
    <property type="term" value="C:extracellular space"/>
    <property type="evidence" value="ECO:0007669"/>
    <property type="project" value="TreeGrafter"/>
</dbReference>
<dbReference type="PANTHER" id="PTHR22804">
    <property type="entry name" value="AGGRECAN/VERSICAN PROTEOGLYCAN"/>
    <property type="match status" value="1"/>
</dbReference>
<evidence type="ECO:0000256" key="10">
    <source>
        <dbReference type="PROSITE-ProRule" id="PRU00302"/>
    </source>
</evidence>
<evidence type="ECO:0000259" key="15">
    <source>
        <dbReference type="PROSITE" id="PS50835"/>
    </source>
</evidence>
<evidence type="ECO:0000256" key="9">
    <source>
        <dbReference type="PROSITE-ProRule" id="PRU00076"/>
    </source>
</evidence>
<comment type="subcellular location">
    <subcellularLocation>
        <location evidence="1">Secreted</location>
    </subcellularLocation>
</comment>
<protein>
    <submittedName>
        <fullName evidence="18">Brevican core protein</fullName>
    </submittedName>
</protein>
<feature type="region of interest" description="Disordered" evidence="12">
    <location>
        <begin position="1136"/>
        <end position="1159"/>
    </location>
</feature>
<dbReference type="InterPro" id="IPR000436">
    <property type="entry name" value="Sushi_SCR_CCP_dom"/>
</dbReference>
<evidence type="ECO:0000256" key="11">
    <source>
        <dbReference type="PROSITE-ProRule" id="PRU00323"/>
    </source>
</evidence>
<dbReference type="GO" id="GO:0072534">
    <property type="term" value="C:perineuronal net"/>
    <property type="evidence" value="ECO:0007669"/>
    <property type="project" value="TreeGrafter"/>
</dbReference>
<evidence type="ECO:0000313" key="18">
    <source>
        <dbReference type="Ensembl" id="ENSMZEP00005035638.1"/>
    </source>
</evidence>
<feature type="region of interest" description="Disordered" evidence="12">
    <location>
        <begin position="484"/>
        <end position="568"/>
    </location>
</feature>
<proteinExistence type="predicted"/>
<evidence type="ECO:0000256" key="3">
    <source>
        <dbReference type="ARBA" id="ARBA00022729"/>
    </source>
</evidence>
<dbReference type="FunFam" id="2.10.70.10:FF:000003">
    <property type="entry name" value="Versican core protein"/>
    <property type="match status" value="1"/>
</dbReference>
<feature type="domain" description="EGF-like" evidence="13">
    <location>
        <begin position="1280"/>
        <end position="1316"/>
    </location>
</feature>
<dbReference type="InterPro" id="IPR013783">
    <property type="entry name" value="Ig-like_fold"/>
</dbReference>
<feature type="compositionally biased region" description="Polar residues" evidence="12">
    <location>
        <begin position="518"/>
        <end position="561"/>
    </location>
</feature>
<dbReference type="Proteomes" id="UP000265160">
    <property type="component" value="LG22"/>
</dbReference>
<evidence type="ECO:0000313" key="19">
    <source>
        <dbReference type="Proteomes" id="UP000265160"/>
    </source>
</evidence>
<dbReference type="InterPro" id="IPR000538">
    <property type="entry name" value="Link_dom"/>
</dbReference>
<keyword evidence="4" id="KW-0677">Repeat</keyword>
<keyword evidence="9" id="KW-0245">EGF-like domain</keyword>
<dbReference type="SUPFAM" id="SSF48726">
    <property type="entry name" value="Immunoglobulin"/>
    <property type="match status" value="1"/>
</dbReference>
<dbReference type="KEGG" id="mze:101483761"/>
<dbReference type="Gene3D" id="2.10.70.10">
    <property type="entry name" value="Complement Module, domain 1"/>
    <property type="match status" value="1"/>
</dbReference>
<dbReference type="InterPro" id="IPR000742">
    <property type="entry name" value="EGF"/>
</dbReference>
<dbReference type="InterPro" id="IPR050691">
    <property type="entry name" value="Hyaluronan_bind_Proteoglycan"/>
</dbReference>
<dbReference type="FunFam" id="3.10.100.10:FF:000011">
    <property type="entry name" value="Aggrecan core protein"/>
    <property type="match status" value="1"/>
</dbReference>
<feature type="compositionally biased region" description="Low complexity" evidence="12">
    <location>
        <begin position="765"/>
        <end position="776"/>
    </location>
</feature>
<dbReference type="SMART" id="SM00034">
    <property type="entry name" value="CLECT"/>
    <property type="match status" value="1"/>
</dbReference>
<dbReference type="GO" id="GO:0007155">
    <property type="term" value="P:cell adhesion"/>
    <property type="evidence" value="ECO:0007669"/>
    <property type="project" value="InterPro"/>
</dbReference>
<evidence type="ECO:0000256" key="6">
    <source>
        <dbReference type="ARBA" id="ARBA00023157"/>
    </source>
</evidence>
<dbReference type="GO" id="GO:0001501">
    <property type="term" value="P:skeletal system development"/>
    <property type="evidence" value="ECO:0007669"/>
    <property type="project" value="TreeGrafter"/>
</dbReference>
<evidence type="ECO:0000256" key="4">
    <source>
        <dbReference type="ARBA" id="ARBA00022737"/>
    </source>
</evidence>
<dbReference type="InterPro" id="IPR018378">
    <property type="entry name" value="C-type_lectin_CS"/>
</dbReference>
<evidence type="ECO:0000259" key="14">
    <source>
        <dbReference type="PROSITE" id="PS50041"/>
    </source>
</evidence>
<evidence type="ECO:0000256" key="8">
    <source>
        <dbReference type="ARBA" id="ARBA00023319"/>
    </source>
</evidence>
<dbReference type="InterPro" id="IPR016187">
    <property type="entry name" value="CTDL_fold"/>
</dbReference>
<reference evidence="18" key="3">
    <citation type="submission" date="2025-09" db="UniProtKB">
        <authorList>
            <consortium name="Ensembl"/>
        </authorList>
    </citation>
    <scope>IDENTIFICATION</scope>
</reference>
<accession>A0A3P9DMX3</accession>
<dbReference type="GO" id="GO:0005540">
    <property type="term" value="F:hyaluronic acid binding"/>
    <property type="evidence" value="ECO:0007669"/>
    <property type="project" value="InterPro"/>
</dbReference>
<dbReference type="GO" id="GO:0045202">
    <property type="term" value="C:synapse"/>
    <property type="evidence" value="ECO:0007669"/>
    <property type="project" value="TreeGrafter"/>
</dbReference>
<keyword evidence="3" id="KW-0732">Signal</keyword>
<keyword evidence="19" id="KW-1185">Reference proteome</keyword>
<feature type="region of interest" description="Disordered" evidence="12">
    <location>
        <begin position="1172"/>
        <end position="1241"/>
    </location>
</feature>
<dbReference type="FunFam" id="3.10.100.10:FF:000002">
    <property type="entry name" value="Hyaluronan proteoglycan link protein 1"/>
    <property type="match status" value="1"/>
</dbReference>
<keyword evidence="6 9" id="KW-1015">Disulfide bond</keyword>
<feature type="domain" description="Ig-like" evidence="15">
    <location>
        <begin position="45"/>
        <end position="158"/>
    </location>
</feature>
<dbReference type="CDD" id="cd03517">
    <property type="entry name" value="Link_domain_CSPGs_modules_1_3"/>
    <property type="match status" value="1"/>
</dbReference>
<dbReference type="SMART" id="SM00181">
    <property type="entry name" value="EGF"/>
    <property type="match status" value="1"/>
</dbReference>
<dbReference type="SMART" id="SM00409">
    <property type="entry name" value="IG"/>
    <property type="match status" value="1"/>
</dbReference>
<feature type="disulfide bond" evidence="11">
    <location>
        <begin position="306"/>
        <end position="327"/>
    </location>
</feature>
<dbReference type="PRINTS" id="PR01265">
    <property type="entry name" value="LINKMODULE"/>
</dbReference>
<reference evidence="18" key="2">
    <citation type="submission" date="2025-08" db="UniProtKB">
        <authorList>
            <consortium name="Ensembl"/>
        </authorList>
    </citation>
    <scope>IDENTIFICATION</scope>
</reference>
<evidence type="ECO:0000256" key="5">
    <source>
        <dbReference type="ARBA" id="ARBA00022974"/>
    </source>
</evidence>
<dbReference type="GO" id="GO:0007417">
    <property type="term" value="P:central nervous system development"/>
    <property type="evidence" value="ECO:0007669"/>
    <property type="project" value="TreeGrafter"/>
</dbReference>
<dbReference type="InterPro" id="IPR016186">
    <property type="entry name" value="C-type_lectin-like/link_sf"/>
</dbReference>
<feature type="compositionally biased region" description="Low complexity" evidence="12">
    <location>
        <begin position="1193"/>
        <end position="1241"/>
    </location>
</feature>
<dbReference type="CDD" id="cd00054">
    <property type="entry name" value="EGF_CA"/>
    <property type="match status" value="1"/>
</dbReference>
<dbReference type="InterPro" id="IPR013106">
    <property type="entry name" value="Ig_V-set"/>
</dbReference>
<feature type="disulfide bond" evidence="10">
    <location>
        <begin position="1478"/>
        <end position="1505"/>
    </location>
</feature>
<dbReference type="Gene3D" id="3.10.100.10">
    <property type="entry name" value="Mannose-Binding Protein A, subunit A"/>
    <property type="match status" value="3"/>
</dbReference>
<dbReference type="PROSITE" id="PS50963">
    <property type="entry name" value="LINK_2"/>
    <property type="match status" value="2"/>
</dbReference>
<dbReference type="PROSITE" id="PS01241">
    <property type="entry name" value="LINK_1"/>
    <property type="match status" value="1"/>
</dbReference>
<dbReference type="PROSITE" id="PS50835">
    <property type="entry name" value="IG_LIKE"/>
    <property type="match status" value="1"/>
</dbReference>
<dbReference type="GO" id="GO:0010001">
    <property type="term" value="P:glial cell differentiation"/>
    <property type="evidence" value="ECO:0007669"/>
    <property type="project" value="TreeGrafter"/>
</dbReference>
<dbReference type="Pfam" id="PF00059">
    <property type="entry name" value="Lectin_C"/>
    <property type="match status" value="1"/>
</dbReference>
<keyword evidence="8" id="KW-0393">Immunoglobulin domain</keyword>
<dbReference type="InterPro" id="IPR001304">
    <property type="entry name" value="C-type_lectin-like"/>
</dbReference>
<feature type="compositionally biased region" description="Low complexity" evidence="12">
    <location>
        <begin position="652"/>
        <end position="667"/>
    </location>
</feature>
<dbReference type="SMART" id="SM00406">
    <property type="entry name" value="IGv"/>
    <property type="match status" value="1"/>
</dbReference>
<dbReference type="PROSITE" id="PS00022">
    <property type="entry name" value="EGF_1"/>
    <property type="match status" value="1"/>
</dbReference>
<dbReference type="PANTHER" id="PTHR22804:SF41">
    <property type="entry name" value="BREVICAN CORE PROTEIN"/>
    <property type="match status" value="1"/>
</dbReference>
<dbReference type="PROSITE" id="PS50923">
    <property type="entry name" value="SUSHI"/>
    <property type="match status" value="1"/>
</dbReference>
<evidence type="ECO:0000256" key="2">
    <source>
        <dbReference type="ARBA" id="ARBA00022525"/>
    </source>
</evidence>
<dbReference type="FunFam" id="3.10.100.10:FF:000003">
    <property type="entry name" value="Versican core protein"/>
    <property type="match status" value="1"/>
</dbReference>
<dbReference type="Pfam" id="PF00008">
    <property type="entry name" value="EGF"/>
    <property type="match status" value="1"/>
</dbReference>
<dbReference type="PROSITE" id="PS00615">
    <property type="entry name" value="C_TYPE_LECTIN_1"/>
    <property type="match status" value="1"/>
</dbReference>
<dbReference type="InterPro" id="IPR035976">
    <property type="entry name" value="Sushi/SCR/CCP_sf"/>
</dbReference>
<feature type="compositionally biased region" description="Polar residues" evidence="12">
    <location>
        <begin position="1172"/>
        <end position="1192"/>
    </location>
</feature>
<evidence type="ECO:0000256" key="12">
    <source>
        <dbReference type="SAM" id="MobiDB-lite"/>
    </source>
</evidence>
<dbReference type="RefSeq" id="XP_014269324.2">
    <property type="nucleotide sequence ID" value="XM_014413838.2"/>
</dbReference>
<keyword evidence="7" id="KW-0325">Glycoprotein</keyword>
<dbReference type="Gene3D" id="2.60.40.10">
    <property type="entry name" value="Immunoglobulins"/>
    <property type="match status" value="1"/>
</dbReference>
<feature type="compositionally biased region" description="Polar residues" evidence="12">
    <location>
        <begin position="752"/>
        <end position="764"/>
    </location>
</feature>
<organism evidence="18 19">
    <name type="scientific">Maylandia zebra</name>
    <name type="common">zebra mbuna</name>
    <dbReference type="NCBI Taxonomy" id="106582"/>
    <lineage>
        <taxon>Eukaryota</taxon>
        <taxon>Metazoa</taxon>
        <taxon>Chordata</taxon>
        <taxon>Craniata</taxon>
        <taxon>Vertebrata</taxon>
        <taxon>Euteleostomi</taxon>
        <taxon>Actinopterygii</taxon>
        <taxon>Neopterygii</taxon>
        <taxon>Teleostei</taxon>
        <taxon>Neoteleostei</taxon>
        <taxon>Acanthomorphata</taxon>
        <taxon>Ovalentaria</taxon>
        <taxon>Cichlomorphae</taxon>
        <taxon>Cichliformes</taxon>
        <taxon>Cichlidae</taxon>
        <taxon>African cichlids</taxon>
        <taxon>Pseudocrenilabrinae</taxon>
        <taxon>Haplochromini</taxon>
        <taxon>Maylandia</taxon>
        <taxon>Maylandia zebra complex</taxon>
    </lineage>
</organism>
<dbReference type="SMART" id="SM00445">
    <property type="entry name" value="LINK"/>
    <property type="match status" value="2"/>
</dbReference>
<dbReference type="PROSITE" id="PS50026">
    <property type="entry name" value="EGF_3"/>
    <property type="match status" value="1"/>
</dbReference>
<feature type="domain" description="Link" evidence="17">
    <location>
        <begin position="162"/>
        <end position="257"/>
    </location>
</feature>
<dbReference type="SMART" id="SM00032">
    <property type="entry name" value="CCP"/>
    <property type="match status" value="1"/>
</dbReference>
<dbReference type="Gene3D" id="2.10.25.10">
    <property type="entry name" value="Laminin"/>
    <property type="match status" value="1"/>
</dbReference>
<dbReference type="CDD" id="cd03520">
    <property type="entry name" value="Link_domain_CSPGs_modules_2_4"/>
    <property type="match status" value="1"/>
</dbReference>
<dbReference type="Pfam" id="PF00193">
    <property type="entry name" value="Xlink"/>
    <property type="match status" value="2"/>
</dbReference>
<feature type="region of interest" description="Disordered" evidence="12">
    <location>
        <begin position="741"/>
        <end position="776"/>
    </location>
</feature>
<dbReference type="STRING" id="106582.ENSMZEP00005035638"/>
<feature type="disulfide bond" evidence="9">
    <location>
        <begin position="1306"/>
        <end position="1315"/>
    </location>
</feature>
<reference evidence="18 19" key="1">
    <citation type="journal article" date="2014" name="Nature">
        <title>The genomic substrate for adaptive radiation in African cichlid fish.</title>
        <authorList>
            <person name="Brawand D."/>
            <person name="Wagner C.E."/>
            <person name="Li Y.I."/>
            <person name="Malinsky M."/>
            <person name="Keller I."/>
            <person name="Fan S."/>
            <person name="Simakov O."/>
            <person name="Ng A.Y."/>
            <person name="Lim Z.W."/>
            <person name="Bezault E."/>
            <person name="Turner-Maier J."/>
            <person name="Johnson J."/>
            <person name="Alcazar R."/>
            <person name="Noh H.J."/>
            <person name="Russell P."/>
            <person name="Aken B."/>
            <person name="Alfoldi J."/>
            <person name="Amemiya C."/>
            <person name="Azzouzi N."/>
            <person name="Baroiller J.F."/>
            <person name="Barloy-Hubler F."/>
            <person name="Berlin A."/>
            <person name="Bloomquist R."/>
            <person name="Carleton K.L."/>
            <person name="Conte M.A."/>
            <person name="D'Cotta H."/>
            <person name="Eshel O."/>
            <person name="Gaffney L."/>
            <person name="Galibert F."/>
            <person name="Gante H.F."/>
            <person name="Gnerre S."/>
            <person name="Greuter L."/>
            <person name="Guyon R."/>
            <person name="Haddad N.S."/>
            <person name="Haerty W."/>
            <person name="Harris R.M."/>
            <person name="Hofmann H.A."/>
            <person name="Hourlier T."/>
            <person name="Hulata G."/>
            <person name="Jaffe D.B."/>
            <person name="Lara M."/>
            <person name="Lee A.P."/>
            <person name="MacCallum I."/>
            <person name="Mwaiko S."/>
            <person name="Nikaido M."/>
            <person name="Nishihara H."/>
            <person name="Ozouf-Costaz C."/>
            <person name="Penman D.J."/>
            <person name="Przybylski D."/>
            <person name="Rakotomanga M."/>
            <person name="Renn S.C.P."/>
            <person name="Ribeiro F.J."/>
            <person name="Ron M."/>
            <person name="Salzburger W."/>
            <person name="Sanchez-Pulido L."/>
            <person name="Santos M.E."/>
            <person name="Searle S."/>
            <person name="Sharpe T."/>
            <person name="Swofford R."/>
            <person name="Tan F.J."/>
            <person name="Williams L."/>
            <person name="Young S."/>
            <person name="Yin S."/>
            <person name="Okada N."/>
            <person name="Kocher T.D."/>
            <person name="Miska E.A."/>
            <person name="Lander E.S."/>
            <person name="Venkatesh B."/>
            <person name="Fernald R.D."/>
            <person name="Meyer A."/>
            <person name="Ponting C.P."/>
            <person name="Streelman J.T."/>
            <person name="Lindblad-Toh K."/>
            <person name="Seehausen O."/>
            <person name="Di Palma F."/>
        </authorList>
    </citation>
    <scope>NUCLEOTIDE SEQUENCE</scope>
</reference>
<feature type="domain" description="C-type lectin" evidence="14">
    <location>
        <begin position="1329"/>
        <end position="1443"/>
    </location>
</feature>
<dbReference type="PROSITE" id="PS50041">
    <property type="entry name" value="C_TYPE_LECTIN_2"/>
    <property type="match status" value="1"/>
</dbReference>
<dbReference type="InterPro" id="IPR007110">
    <property type="entry name" value="Ig-like_dom"/>
</dbReference>
<dbReference type="GO" id="GO:0002052">
    <property type="term" value="P:positive regulation of neuroblast proliferation"/>
    <property type="evidence" value="ECO:0007669"/>
    <property type="project" value="TreeGrafter"/>
</dbReference>
<comment type="caution">
    <text evidence="9">Lacks conserved residue(s) required for the propagation of feature annotation.</text>
</comment>
<feature type="domain" description="Link" evidence="17">
    <location>
        <begin position="263"/>
        <end position="359"/>
    </location>
</feature>
<feature type="disulfide bond" evidence="10">
    <location>
        <begin position="1449"/>
        <end position="1492"/>
    </location>
</feature>
<keyword evidence="5" id="KW-0654">Proteoglycan</keyword>
<feature type="disulfide bond" evidence="11">
    <location>
        <begin position="208"/>
        <end position="229"/>
    </location>
</feature>
<name>A0A3P9DMX3_9CICH</name>
<evidence type="ECO:0000259" key="17">
    <source>
        <dbReference type="PROSITE" id="PS50963"/>
    </source>
</evidence>
<feature type="region of interest" description="Disordered" evidence="12">
    <location>
        <begin position="652"/>
        <end position="697"/>
    </location>
</feature>
<evidence type="ECO:0000259" key="16">
    <source>
        <dbReference type="PROSITE" id="PS50923"/>
    </source>
</evidence>
<evidence type="ECO:0000256" key="1">
    <source>
        <dbReference type="ARBA" id="ARBA00004613"/>
    </source>
</evidence>
<dbReference type="Pfam" id="PF00084">
    <property type="entry name" value="Sushi"/>
    <property type="match status" value="1"/>
</dbReference>
<keyword evidence="2" id="KW-0964">Secreted</keyword>
<sequence>MLLRVIRHVQILPLLYAVCHLTLAFPTQTLRYTYDEVEQLHVSIPHSGPVVAPLSSSISIPCVVSLSPISNSTSATPVVPRVKWSVISRGVETQILVVRGHKVKVNEAYRDRAALLNYTSFPDDASLWLGDLRSSDSAHYRCEVQQGLEDASDLVELKVKGVVFHYRDALGRYAFTFHQAQRACEAIGARIATADQLLASYYDGYEQCDAGWLADQSVRYPIQVPREGCYGDMDGQPGVRNYGTMDPDDLFDVYCYVDEINGEVFHDFIPQQLTFNEAQSYCRAAGAELATTAQLYLAWSEGLDHCSPGWLSDGSVRYPIITPRERCGGALPGVKTLYQFSNQTGFPEPSSLHDVYCFKENRNASTDSPMDYVGTEPEDIEHNVVILTEKYQEIQLNQLAEQVEREAQSMLESLPYFTVSVTTESPVDTHPMLISDTTESPLHTTPALHEPLDQTLSPTEMSYDSQHPTALMSSTITETHNSAENTSFLPTDYNETYSSQNSSLTFQQSERPTFEPEMQNQTEPDTNIEVNTEPSGTLNETKEVQQTTLSFNKSEPNYSETDSNRTKEDSLLEATTLTLNPMVEVELEETRVDSEQMFPPTEASKEEEEEATLLTQLSQTTESTPEVLTSVWAPLDGSGDISEESKLDMSPASFISTSDSSTSGFTTHPSPIASASSTHAEPQTVVPHLTASSQSPLSDKLGLDILSTASQLWESPNSKQEGSASLEIEDTLSLENEDKMLPTSKSEDLQVSGASSVTTRSPDVSNTSHSSTSSPTALYLTSGYRMYLDTVTDTYEEASGHVPDTLRTTLQEDIKFAPTFEGEVSLTLEEEANISVSLEKEIKISPTLALQKEANFSLNFEEENIVSLTVDFEENVSSAHESNAVPTAVFKDEEANITPTFEYEEKINASLTLKEEADVLPTIVLEKEPNLSSNMSLQEKANTSSALEKEANISPTFEYEEKANTSSTLEEEANGSTTFEYEEKANTSSARVFEQANVAPSFEYEEKANTSSARVFEQANVAPSFEYEEKANTSSARVFEQANVAPSFEYEEKANMSSARVFEQANVAPSFEYEEKANTSSTHVYEQANVSTALFTEKEADVSSALEEDSDFSQTVVLDEDEANVIPIRVFEEEATVAPTLEDETNVSPTSQEKTDASEDFAIFPSSSQTSKWDLLTSTTQPQESRNEYSQKTSTAASSSSRGTKPTKTTTVATTTTTAATTTTTTHRSRHTWSPTTTTPKMLIPPVGHALEDVDITFTQPPTLLIMPNERAAVGGTGKSSDACLLNPCLNGGTCTDRGGHIKCLCLPTYEGNFCQADRERCEPGWDKFHGFCYRHFSQRLSWEAAEQHCRMMGAHLVSIITPEEQAYINNNYKEYQWTGLNDKTIEDDFHWSDGNPLLYENWYRGQPDSYFLSGEDCVVMVWHDNGRWSDVPCNYHLSYTCKKGTSSCGPPPRVRNASIYGKARQTYETNAVVRYRCAEGFQQRFNPLIRCLSGGYWERPQILCLTEDGGLLSTTDNDFAAAEDDFEATKATLQYWDIRF</sequence>
<keyword evidence="10" id="KW-0768">Sushi</keyword>